<dbReference type="AlphaFoldDB" id="A0A2T9YJY2"/>
<feature type="domain" description="Mvd1 C-terminal" evidence="15">
    <location>
        <begin position="215"/>
        <end position="421"/>
    </location>
</feature>
<evidence type="ECO:0000256" key="6">
    <source>
        <dbReference type="ARBA" id="ARBA00022840"/>
    </source>
</evidence>
<dbReference type="FunFam" id="3.30.70.890:FF:000005">
    <property type="entry name" value="Diphosphomevalonate decarboxylase"/>
    <property type="match status" value="1"/>
</dbReference>
<keyword evidence="8 14" id="KW-0756">Sterol biosynthesis</keyword>
<keyword evidence="18" id="KW-1185">Reference proteome</keyword>
<dbReference type="Gene3D" id="3.30.230.10">
    <property type="match status" value="1"/>
</dbReference>
<proteinExistence type="inferred from homology"/>
<dbReference type="InterPro" id="IPR036554">
    <property type="entry name" value="GHMP_kinase_C_sf"/>
</dbReference>
<dbReference type="OrthoDB" id="10253702at2759"/>
<comment type="similarity">
    <text evidence="2 13 14">Belongs to the diphosphomevalonate decarboxylase family.</text>
</comment>
<dbReference type="EC" id="4.1.1.33" evidence="3 13"/>
<dbReference type="InterPro" id="IPR020568">
    <property type="entry name" value="Ribosomal_Su5_D2-typ_SF"/>
</dbReference>
<dbReference type="GO" id="GO:0016126">
    <property type="term" value="P:sterol biosynthetic process"/>
    <property type="evidence" value="ECO:0007669"/>
    <property type="project" value="UniProtKB-KW"/>
</dbReference>
<dbReference type="InterPro" id="IPR014721">
    <property type="entry name" value="Ribsml_uS5_D2-typ_fold_subgr"/>
</dbReference>
<dbReference type="GO" id="GO:0004163">
    <property type="term" value="F:diphosphomevalonate decarboxylase activity"/>
    <property type="evidence" value="ECO:0007669"/>
    <property type="project" value="UniProtKB-UniRule"/>
</dbReference>
<keyword evidence="10 14" id="KW-1207">Sterol metabolism</keyword>
<evidence type="ECO:0000256" key="12">
    <source>
        <dbReference type="ARBA" id="ARBA00023239"/>
    </source>
</evidence>
<dbReference type="UniPathway" id="UPA00057">
    <property type="reaction ID" value="UER00100"/>
</dbReference>
<dbReference type="PIRSF" id="PIRSF015950">
    <property type="entry name" value="Mev_P_decrbx"/>
    <property type="match status" value="1"/>
</dbReference>
<evidence type="ECO:0000256" key="5">
    <source>
        <dbReference type="ARBA" id="ARBA00022741"/>
    </source>
</evidence>
<dbReference type="NCBIfam" id="TIGR01240">
    <property type="entry name" value="mevDPdecarb"/>
    <property type="match status" value="1"/>
</dbReference>
<evidence type="ECO:0000256" key="9">
    <source>
        <dbReference type="ARBA" id="ARBA00023098"/>
    </source>
</evidence>
<evidence type="ECO:0000256" key="13">
    <source>
        <dbReference type="PIRNR" id="PIRNR015950"/>
    </source>
</evidence>
<evidence type="ECO:0000256" key="14">
    <source>
        <dbReference type="RuleBase" id="RU363086"/>
    </source>
</evidence>
<evidence type="ECO:0000256" key="7">
    <source>
        <dbReference type="ARBA" id="ARBA00022955"/>
    </source>
</evidence>
<comment type="caution">
    <text evidence="17">The sequence shown here is derived from an EMBL/GenBank/DDBJ whole genome shotgun (WGS) entry which is preliminary data.</text>
</comment>
<evidence type="ECO:0000256" key="3">
    <source>
        <dbReference type="ARBA" id="ARBA00012296"/>
    </source>
</evidence>
<accession>A0A2T9YJY2</accession>
<dbReference type="EMBL" id="MBFR01000154">
    <property type="protein sequence ID" value="PVU92650.1"/>
    <property type="molecule type" value="Genomic_DNA"/>
</dbReference>
<name>A0A2T9YJY2_9FUNG</name>
<dbReference type="Gene3D" id="3.30.70.890">
    <property type="entry name" value="GHMP kinase, C-terminal domain"/>
    <property type="match status" value="1"/>
</dbReference>
<comment type="catalytic activity">
    <reaction evidence="13 14">
        <text>(R)-5-diphosphomevalonate + ATP = isopentenyl diphosphate + ADP + phosphate + CO2</text>
        <dbReference type="Rhea" id="RHEA:23732"/>
        <dbReference type="ChEBI" id="CHEBI:16526"/>
        <dbReference type="ChEBI" id="CHEBI:30616"/>
        <dbReference type="ChEBI" id="CHEBI:43474"/>
        <dbReference type="ChEBI" id="CHEBI:57557"/>
        <dbReference type="ChEBI" id="CHEBI:128769"/>
        <dbReference type="ChEBI" id="CHEBI:456216"/>
        <dbReference type="EC" id="4.1.1.33"/>
    </reaction>
</comment>
<dbReference type="InterPro" id="IPR029765">
    <property type="entry name" value="Mev_diP_decarb"/>
</dbReference>
<feature type="domain" description="Diphosphomevalonate decarboxylase-like N-terminal" evidence="16">
    <location>
        <begin position="24"/>
        <end position="201"/>
    </location>
</feature>
<evidence type="ECO:0000256" key="2">
    <source>
        <dbReference type="ARBA" id="ARBA00008831"/>
    </source>
</evidence>
<evidence type="ECO:0000259" key="15">
    <source>
        <dbReference type="Pfam" id="PF18376"/>
    </source>
</evidence>
<comment type="pathway">
    <text evidence="1 14">Isoprenoid biosynthesis; isopentenyl diphosphate biosynthesis via mevalonate pathway; isopentenyl diphosphate from (R)-mevalonate: step 3/3.</text>
</comment>
<organism evidence="17 18">
    <name type="scientific">Smittium simulii</name>
    <dbReference type="NCBI Taxonomy" id="133385"/>
    <lineage>
        <taxon>Eukaryota</taxon>
        <taxon>Fungi</taxon>
        <taxon>Fungi incertae sedis</taxon>
        <taxon>Zoopagomycota</taxon>
        <taxon>Kickxellomycotina</taxon>
        <taxon>Harpellomycetes</taxon>
        <taxon>Harpellales</taxon>
        <taxon>Legeriomycetaceae</taxon>
        <taxon>Smittium</taxon>
    </lineage>
</organism>
<keyword evidence="11 14" id="KW-0753">Steroid metabolism</keyword>
<dbReference type="STRING" id="133385.A0A2T9YJY2"/>
<keyword evidence="4 14" id="KW-0444">Lipid biosynthesis</keyword>
<keyword evidence="12 13" id="KW-0456">Lyase</keyword>
<dbReference type="PANTHER" id="PTHR10977">
    <property type="entry name" value="DIPHOSPHOMEVALONATE DECARBOXYLASE"/>
    <property type="match status" value="1"/>
</dbReference>
<evidence type="ECO:0000256" key="1">
    <source>
        <dbReference type="ARBA" id="ARBA00005055"/>
    </source>
</evidence>
<keyword evidence="5 13" id="KW-0547">Nucleotide-binding</keyword>
<dbReference type="InterPro" id="IPR053859">
    <property type="entry name" value="MVD-like_N"/>
</dbReference>
<evidence type="ECO:0000256" key="4">
    <source>
        <dbReference type="ARBA" id="ARBA00022516"/>
    </source>
</evidence>
<dbReference type="Pfam" id="PF18376">
    <property type="entry name" value="MDD_C"/>
    <property type="match status" value="1"/>
</dbReference>
<dbReference type="FunFam" id="3.30.230.10:FF:000018">
    <property type="entry name" value="Diphosphomevalonate decarboxylase"/>
    <property type="match status" value="1"/>
</dbReference>
<reference evidence="17 18" key="1">
    <citation type="journal article" date="2018" name="MBio">
        <title>Comparative Genomics Reveals the Core Gene Toolbox for the Fungus-Insect Symbiosis.</title>
        <authorList>
            <person name="Wang Y."/>
            <person name="Stata M."/>
            <person name="Wang W."/>
            <person name="Stajich J.E."/>
            <person name="White M.M."/>
            <person name="Moncalvo J.M."/>
        </authorList>
    </citation>
    <scope>NUCLEOTIDE SEQUENCE [LARGE SCALE GENOMIC DNA]</scope>
    <source>
        <strain evidence="17 18">SWE-8-4</strain>
    </source>
</reference>
<evidence type="ECO:0000313" key="18">
    <source>
        <dbReference type="Proteomes" id="UP000245383"/>
    </source>
</evidence>
<dbReference type="GO" id="GO:0005829">
    <property type="term" value="C:cytosol"/>
    <property type="evidence" value="ECO:0007669"/>
    <property type="project" value="InterPro"/>
</dbReference>
<evidence type="ECO:0000256" key="8">
    <source>
        <dbReference type="ARBA" id="ARBA00023011"/>
    </source>
</evidence>
<evidence type="ECO:0000259" key="16">
    <source>
        <dbReference type="Pfam" id="PF22700"/>
    </source>
</evidence>
<evidence type="ECO:0000256" key="11">
    <source>
        <dbReference type="ARBA" id="ARBA00023221"/>
    </source>
</evidence>
<evidence type="ECO:0000313" key="17">
    <source>
        <dbReference type="EMBL" id="PVU92650.1"/>
    </source>
</evidence>
<keyword evidence="7 14" id="KW-0752">Steroid biosynthesis</keyword>
<dbReference type="SUPFAM" id="SSF55060">
    <property type="entry name" value="GHMP Kinase, C-terminal domain"/>
    <property type="match status" value="1"/>
</dbReference>
<gene>
    <name evidence="17" type="ORF">BB561_003701</name>
</gene>
<keyword evidence="6 13" id="KW-0067">ATP-binding</keyword>
<dbReference type="GO" id="GO:0019287">
    <property type="term" value="P:isopentenyl diphosphate biosynthetic process, mevalonate pathway"/>
    <property type="evidence" value="ECO:0007669"/>
    <property type="project" value="UniProtKB-UniRule"/>
</dbReference>
<dbReference type="InterPro" id="IPR041431">
    <property type="entry name" value="Mvd1_C"/>
</dbReference>
<dbReference type="PANTHER" id="PTHR10977:SF3">
    <property type="entry name" value="DIPHOSPHOMEVALONATE DECARBOXYLASE"/>
    <property type="match status" value="1"/>
</dbReference>
<dbReference type="Pfam" id="PF22700">
    <property type="entry name" value="MVD-like_N"/>
    <property type="match status" value="1"/>
</dbReference>
<keyword evidence="9 13" id="KW-0443">Lipid metabolism</keyword>
<dbReference type="InterPro" id="IPR005935">
    <property type="entry name" value="Mev_decarb"/>
</dbReference>
<evidence type="ECO:0000256" key="10">
    <source>
        <dbReference type="ARBA" id="ARBA00023166"/>
    </source>
</evidence>
<dbReference type="Proteomes" id="UP000245383">
    <property type="component" value="Unassembled WGS sequence"/>
</dbReference>
<dbReference type="GO" id="GO:0005524">
    <property type="term" value="F:ATP binding"/>
    <property type="evidence" value="ECO:0007669"/>
    <property type="project" value="UniProtKB-UniRule"/>
</dbReference>
<dbReference type="SUPFAM" id="SSF54211">
    <property type="entry name" value="Ribosomal protein S5 domain 2-like"/>
    <property type="match status" value="1"/>
</dbReference>
<sequence>MDSTKRASIYTGKNEEYEASVTSPVNIAVIKYWGKRDSDLILPTNSSLSCTLSQDDLHTKTTIRASRLFEADRLWLNGVEEQVATSKRLSNCIAQARAFRKELETNSQVVETIATKERPLSEWKLHIISENNFPTAAGLASSASGYAALVQALANLFELTLDQTELSKISRLGSGSACRSMFGGFVEWRGGESPSGEDSYAYCVAPQSHWPSMHALVLVVSDDKKGTSSTSGMSTTVNTSTLFAERVKSIVPKRLQKIKEAILSHDFSTFAEITMQDSNQFHAVCMDTYPPIFYMNNTSKAIVHLVHLFNSQLHPETNAPKGIRAAYTFDAGPNAVIYAEEQHIKELVQLISYFFPPAKAQSFRAYFPDAYKIFESSDDHLDISTVCDEQLISDYKKSMVRFDPGSIRRIIHTRIGDGPRAISHTCGLANEIGMPKRAKD</sequence>
<protein>
    <recommendedName>
        <fullName evidence="3 13">Diphosphomevalonate decarboxylase</fullName>
        <ecNumber evidence="3 13">4.1.1.33</ecNumber>
    </recommendedName>
</protein>